<reference evidence="2" key="1">
    <citation type="submission" date="2022-11" db="UniProtKB">
        <authorList>
            <consortium name="WormBaseParasite"/>
        </authorList>
    </citation>
    <scope>IDENTIFICATION</scope>
</reference>
<sequence>MRLHTDLIASSHWAAAAEDFRSIRSDVMKVYFATFFYCILTAQLWRAADFVSVAEIIASKVADAAKDLLQGKKEIVKTAADDM</sequence>
<evidence type="ECO:0000313" key="1">
    <source>
        <dbReference type="Proteomes" id="UP000887565"/>
    </source>
</evidence>
<accession>A0A915JU95</accession>
<organism evidence="1 2">
    <name type="scientific">Romanomermis culicivorax</name>
    <name type="common">Nematode worm</name>
    <dbReference type="NCBI Taxonomy" id="13658"/>
    <lineage>
        <taxon>Eukaryota</taxon>
        <taxon>Metazoa</taxon>
        <taxon>Ecdysozoa</taxon>
        <taxon>Nematoda</taxon>
        <taxon>Enoplea</taxon>
        <taxon>Dorylaimia</taxon>
        <taxon>Mermithida</taxon>
        <taxon>Mermithoidea</taxon>
        <taxon>Mermithidae</taxon>
        <taxon>Romanomermis</taxon>
    </lineage>
</organism>
<dbReference type="AlphaFoldDB" id="A0A915JU95"/>
<proteinExistence type="predicted"/>
<keyword evidence="1" id="KW-1185">Reference proteome</keyword>
<name>A0A915JU95_ROMCU</name>
<dbReference type="WBParaSite" id="nRc.2.0.1.t29836-RA">
    <property type="protein sequence ID" value="nRc.2.0.1.t29836-RA"/>
    <property type="gene ID" value="nRc.2.0.1.g29836"/>
</dbReference>
<evidence type="ECO:0000313" key="2">
    <source>
        <dbReference type="WBParaSite" id="nRc.2.0.1.t29836-RA"/>
    </source>
</evidence>
<dbReference type="Proteomes" id="UP000887565">
    <property type="component" value="Unplaced"/>
</dbReference>
<protein>
    <submittedName>
        <fullName evidence="2">Uncharacterized protein</fullName>
    </submittedName>
</protein>